<dbReference type="GO" id="GO:0005737">
    <property type="term" value="C:cytoplasm"/>
    <property type="evidence" value="ECO:0007669"/>
    <property type="project" value="TreeGrafter"/>
</dbReference>
<gene>
    <name evidence="1" type="ORF">GMORB2_6657</name>
</gene>
<evidence type="ECO:0000313" key="2">
    <source>
        <dbReference type="Proteomes" id="UP000749293"/>
    </source>
</evidence>
<proteinExistence type="predicted"/>
<dbReference type="GeneID" id="55972882"/>
<keyword evidence="2" id="KW-1185">Reference proteome</keyword>
<dbReference type="OrthoDB" id="498286at2759"/>
<dbReference type="AlphaFoldDB" id="A0A9P5D640"/>
<reference evidence="1" key="1">
    <citation type="submission" date="2020-03" db="EMBL/GenBank/DDBJ databases">
        <title>Site-based positive gene gene selection in Geosmithia morbida across the United States reveals a broad range of putative effectors and factors for local host and environmental adapation.</title>
        <authorList>
            <person name="Onufrak A."/>
            <person name="Murdoch R.W."/>
            <person name="Gazis R."/>
            <person name="Huff M."/>
            <person name="Staton M."/>
            <person name="Klingeman W."/>
            <person name="Hadziabdic D."/>
        </authorList>
    </citation>
    <scope>NUCLEOTIDE SEQUENCE</scope>
    <source>
        <strain evidence="1">1262</strain>
    </source>
</reference>
<name>A0A9P5D640_9HYPO</name>
<dbReference type="PANTHER" id="PTHR35020:SF2">
    <property type="entry name" value="N-ACETYLGLUCOSAMINE-INDUCED PROTEIN 1"/>
    <property type="match status" value="1"/>
</dbReference>
<organism evidence="1 2">
    <name type="scientific">Geosmithia morbida</name>
    <dbReference type="NCBI Taxonomy" id="1094350"/>
    <lineage>
        <taxon>Eukaryota</taxon>
        <taxon>Fungi</taxon>
        <taxon>Dikarya</taxon>
        <taxon>Ascomycota</taxon>
        <taxon>Pezizomycotina</taxon>
        <taxon>Sordariomycetes</taxon>
        <taxon>Hypocreomycetidae</taxon>
        <taxon>Hypocreales</taxon>
        <taxon>Bionectriaceae</taxon>
        <taxon>Geosmithia</taxon>
    </lineage>
</organism>
<dbReference type="InterPro" id="IPR022036">
    <property type="entry name" value="DUF3605"/>
</dbReference>
<evidence type="ECO:0008006" key="3">
    <source>
        <dbReference type="Google" id="ProtNLM"/>
    </source>
</evidence>
<accession>A0A9P5D640</accession>
<dbReference type="RefSeq" id="XP_035321761.1">
    <property type="nucleotide sequence ID" value="XM_035468627.1"/>
</dbReference>
<sequence>MGDIPEQGVPEKSPFPLTEVDKRVLCQTDEEFKRHDWDNLKELIDSNQLVQMTRTPSELRRYMAWSRDTKAEYGSITAYMLEHRLPKAWGRPPFSPASTVPFADPSDYAVLINDWPYATEPGIVHIVVWTRTPIATTPGKGDMTAESRRLIRNFVQSFFIDQHPAGSRADEGQETNVIWFKNWVALQSVRDLEHFHVFVRDVDDGVLERWTGQTPKRSADGHHLSR</sequence>
<evidence type="ECO:0000313" key="1">
    <source>
        <dbReference type="EMBL" id="KAF4123109.1"/>
    </source>
</evidence>
<dbReference type="EMBL" id="JAANYQ010000007">
    <property type="protein sequence ID" value="KAF4123109.1"/>
    <property type="molecule type" value="Genomic_DNA"/>
</dbReference>
<comment type="caution">
    <text evidence="1">The sequence shown here is derived from an EMBL/GenBank/DDBJ whole genome shotgun (WGS) entry which is preliminary data.</text>
</comment>
<dbReference type="Pfam" id="PF12239">
    <property type="entry name" value="DUF3605"/>
    <property type="match status" value="1"/>
</dbReference>
<protein>
    <recommendedName>
        <fullName evidence="3">N-acetylglucosamine-induced protein 1</fullName>
    </recommendedName>
</protein>
<dbReference type="Proteomes" id="UP000749293">
    <property type="component" value="Unassembled WGS sequence"/>
</dbReference>
<dbReference type="GO" id="GO:0006044">
    <property type="term" value="P:N-acetylglucosamine metabolic process"/>
    <property type="evidence" value="ECO:0007669"/>
    <property type="project" value="TreeGrafter"/>
</dbReference>
<dbReference type="PANTHER" id="PTHR35020">
    <property type="entry name" value="N-ACETYLGLUCOSAMINE-INDUCED PROTEIN 1"/>
    <property type="match status" value="1"/>
</dbReference>